<dbReference type="EMBL" id="NMWU01000029">
    <property type="protein sequence ID" value="PLS30515.1"/>
    <property type="molecule type" value="Genomic_DNA"/>
</dbReference>
<dbReference type="PANTHER" id="PTHR33570:SF2">
    <property type="entry name" value="CARBOXYMUCONOLACTONE DECARBOXYLASE-LIKE DOMAIN-CONTAINING PROTEIN"/>
    <property type="match status" value="1"/>
</dbReference>
<dbReference type="InterPro" id="IPR029032">
    <property type="entry name" value="AhpD-like"/>
</dbReference>
<dbReference type="InterPro" id="IPR003779">
    <property type="entry name" value="CMD-like"/>
</dbReference>
<dbReference type="PANTHER" id="PTHR33570">
    <property type="entry name" value="4-CARBOXYMUCONOLACTONE DECARBOXYLASE FAMILY PROTEIN"/>
    <property type="match status" value="1"/>
</dbReference>
<dbReference type="Gene3D" id="1.20.1290.10">
    <property type="entry name" value="AhpD-like"/>
    <property type="match status" value="1"/>
</dbReference>
<accession>A0A2N5J8J7</accession>
<name>A0A2N5J8J7_9BIFI</name>
<sequence length="283" mass="30802">MAFDALKKSARRFWRDDIPLGDSDPEFVTLFSRFAYDEVLNEPNANHPDLTDARRSMVILASLIGCQGLDEYRIMLPVALQGGVGAAQIKEIVYQAVPYLGIGRVMPFLTATNDVFQDKDIPLPVAPQGTVDESTRMAEGRRVQTEVLGGLGRSGSDESTRHIHAWVTANCYGDYYTRGALDIDDRKMITVCLLAAQGSCEPQLVSHAAAIIRSGGERRFLVAVISQCLPYIGYPRAINALRCLNIASDAVDAEREAMDGMDGFSSDAEDPDGGRPANGRSAE</sequence>
<dbReference type="AlphaFoldDB" id="A0A2N5J8J7"/>
<evidence type="ECO:0000313" key="3">
    <source>
        <dbReference type="EMBL" id="PLS30515.1"/>
    </source>
</evidence>
<reference evidence="3 4" key="1">
    <citation type="submission" date="2017-07" db="EMBL/GenBank/DDBJ databases">
        <title>Bifidobacterium novel species.</title>
        <authorList>
            <person name="Lugli G.A."/>
            <person name="Milani C."/>
            <person name="Duranti S."/>
            <person name="Mangifesta M."/>
        </authorList>
    </citation>
    <scope>NUCLEOTIDE SEQUENCE [LARGE SCALE GENOMIC DNA]</scope>
    <source>
        <strain evidence="4">Uis1B</strain>
    </source>
</reference>
<gene>
    <name evidence="3" type="ORF">Uis1B_1660</name>
</gene>
<evidence type="ECO:0000256" key="1">
    <source>
        <dbReference type="SAM" id="MobiDB-lite"/>
    </source>
</evidence>
<keyword evidence="4" id="KW-1185">Reference proteome</keyword>
<comment type="caution">
    <text evidence="3">The sequence shown here is derived from an EMBL/GenBank/DDBJ whole genome shotgun (WGS) entry which is preliminary data.</text>
</comment>
<dbReference type="RefSeq" id="WP_101617406.1">
    <property type="nucleotide sequence ID" value="NZ_NMWU01000029.1"/>
</dbReference>
<dbReference type="SUPFAM" id="SSF69118">
    <property type="entry name" value="AhpD-like"/>
    <property type="match status" value="1"/>
</dbReference>
<dbReference type="Proteomes" id="UP000235050">
    <property type="component" value="Unassembled WGS sequence"/>
</dbReference>
<dbReference type="InterPro" id="IPR052512">
    <property type="entry name" value="4CMD/NDH-1_regulator"/>
</dbReference>
<proteinExistence type="predicted"/>
<dbReference type="GO" id="GO:0051920">
    <property type="term" value="F:peroxiredoxin activity"/>
    <property type="evidence" value="ECO:0007669"/>
    <property type="project" value="InterPro"/>
</dbReference>
<organism evidence="3 4">
    <name type="scientific">Bifidobacterium margollesii</name>
    <dbReference type="NCBI Taxonomy" id="2020964"/>
    <lineage>
        <taxon>Bacteria</taxon>
        <taxon>Bacillati</taxon>
        <taxon>Actinomycetota</taxon>
        <taxon>Actinomycetes</taxon>
        <taxon>Bifidobacteriales</taxon>
        <taxon>Bifidobacteriaceae</taxon>
        <taxon>Bifidobacterium</taxon>
    </lineage>
</organism>
<evidence type="ECO:0000259" key="2">
    <source>
        <dbReference type="Pfam" id="PF02627"/>
    </source>
</evidence>
<dbReference type="OrthoDB" id="9802489at2"/>
<feature type="domain" description="Carboxymuconolactone decarboxylase-like" evidence="2">
    <location>
        <begin position="165"/>
        <end position="244"/>
    </location>
</feature>
<protein>
    <submittedName>
        <fullName evidence="3">Carboxymuconolactone decarboxylase</fullName>
    </submittedName>
</protein>
<evidence type="ECO:0000313" key="4">
    <source>
        <dbReference type="Proteomes" id="UP000235050"/>
    </source>
</evidence>
<dbReference type="Pfam" id="PF02627">
    <property type="entry name" value="CMD"/>
    <property type="match status" value="2"/>
</dbReference>
<feature type="region of interest" description="Disordered" evidence="1">
    <location>
        <begin position="258"/>
        <end position="283"/>
    </location>
</feature>
<feature type="domain" description="Carboxymuconolactone decarboxylase-like" evidence="2">
    <location>
        <begin position="25"/>
        <end position="112"/>
    </location>
</feature>